<evidence type="ECO:0000313" key="3">
    <source>
        <dbReference type="Proteomes" id="UP001601059"/>
    </source>
</evidence>
<dbReference type="EMBL" id="JBIACK010000016">
    <property type="protein sequence ID" value="MFE8703409.1"/>
    <property type="molecule type" value="Genomic_DNA"/>
</dbReference>
<protein>
    <submittedName>
        <fullName evidence="2">Tetratricopeptide repeat protein</fullName>
    </submittedName>
</protein>
<reference evidence="2 3" key="1">
    <citation type="submission" date="2024-08" db="EMBL/GenBank/DDBJ databases">
        <title>Two novel Cytobacillus novel species.</title>
        <authorList>
            <person name="Liu G."/>
        </authorList>
    </citation>
    <scope>NUCLEOTIDE SEQUENCE [LARGE SCALE GENOMIC DNA]</scope>
    <source>
        <strain evidence="2 3">FJAT-54145</strain>
    </source>
</reference>
<comment type="caution">
    <text evidence="2">The sequence shown here is derived from an EMBL/GenBank/DDBJ whole genome shotgun (WGS) entry which is preliminary data.</text>
</comment>
<proteinExistence type="predicted"/>
<evidence type="ECO:0000313" key="2">
    <source>
        <dbReference type="EMBL" id="MFE8703409.1"/>
    </source>
</evidence>
<dbReference type="Proteomes" id="UP001601059">
    <property type="component" value="Unassembled WGS sequence"/>
</dbReference>
<organism evidence="2 3">
    <name type="scientific">Cytobacillus spartinae</name>
    <dbReference type="NCBI Taxonomy" id="3299023"/>
    <lineage>
        <taxon>Bacteria</taxon>
        <taxon>Bacillati</taxon>
        <taxon>Bacillota</taxon>
        <taxon>Bacilli</taxon>
        <taxon>Bacillales</taxon>
        <taxon>Bacillaceae</taxon>
        <taxon>Cytobacillus</taxon>
    </lineage>
</organism>
<dbReference type="InterPro" id="IPR019734">
    <property type="entry name" value="TPR_rpt"/>
</dbReference>
<dbReference type="Pfam" id="PF14559">
    <property type="entry name" value="TPR_19"/>
    <property type="match status" value="1"/>
</dbReference>
<feature type="repeat" description="TPR" evidence="1">
    <location>
        <begin position="20"/>
        <end position="53"/>
    </location>
</feature>
<dbReference type="Gene3D" id="1.25.40.10">
    <property type="entry name" value="Tetratricopeptide repeat domain"/>
    <property type="match status" value="1"/>
</dbReference>
<sequence length="341" mass="40093">MKKREPLKKDGNVIHFPDLEKRFLERGLESLQNKKYNQAVEYLEEAKRLDPSNSDIYIGLVLSYYEVGRLHEAKQLTKEMLKEGIGNYIQTVDLYLMILVQLHEYEEIVSTIEVLLEESEVPIEKYEHFSKMLEFSRRMVEGRNNETYEEEFIESEESTLNLLETEDPKKLMLQIAELTNQNIRPYIDEVASYLESNKGHPFLKTMLLNILKEQEVSQDIKVEKFGWVKIIKPRELGNLQDVSQVKDIEKHLKDHLENEDPILFQHVVSIVERQFFLLYPFDMSEAPSNVWAAAYHTLALEYHGMNYTLDQMSDLYGTNPDQLSDACEFIKKLEEISYPII</sequence>
<dbReference type="InterPro" id="IPR011990">
    <property type="entry name" value="TPR-like_helical_dom_sf"/>
</dbReference>
<name>A0ABW6KGN4_9BACI</name>
<dbReference type="PROSITE" id="PS50005">
    <property type="entry name" value="TPR"/>
    <property type="match status" value="1"/>
</dbReference>
<gene>
    <name evidence="2" type="ORF">ACFYKX_22870</name>
</gene>
<accession>A0ABW6KGN4</accession>
<keyword evidence="1" id="KW-0802">TPR repeat</keyword>
<dbReference type="SUPFAM" id="SSF48452">
    <property type="entry name" value="TPR-like"/>
    <property type="match status" value="1"/>
</dbReference>
<keyword evidence="3" id="KW-1185">Reference proteome</keyword>
<dbReference type="RefSeq" id="WP_389363936.1">
    <property type="nucleotide sequence ID" value="NZ_JBIACK010000016.1"/>
</dbReference>
<evidence type="ECO:0000256" key="1">
    <source>
        <dbReference type="PROSITE-ProRule" id="PRU00339"/>
    </source>
</evidence>